<dbReference type="EMBL" id="DXGG01000146">
    <property type="protein sequence ID" value="HIW87540.1"/>
    <property type="molecule type" value="Genomic_DNA"/>
</dbReference>
<name>A0A9D1UID5_9BACT</name>
<sequence>MKRTFVLLAALMFAGIAFSQGKIETKIIYNDEELSNPESYDLYEIIKPSGEKGKTIAVKHLYFKEENRKGFYVITTASTTDELVNLINEHKQDDMYVKEMYEDEGLYYILFNKAEAEKE</sequence>
<organism evidence="2 3">
    <name type="scientific">Candidatus Onthomorpha intestinigallinarum</name>
    <dbReference type="NCBI Taxonomy" id="2840880"/>
    <lineage>
        <taxon>Bacteria</taxon>
        <taxon>Pseudomonadati</taxon>
        <taxon>Bacteroidota</taxon>
        <taxon>Bacteroidia</taxon>
        <taxon>Bacteroidales</taxon>
        <taxon>Candidatus Onthomorpha</taxon>
    </lineage>
</organism>
<dbReference type="AlphaFoldDB" id="A0A9D1UID5"/>
<proteinExistence type="predicted"/>
<keyword evidence="1" id="KW-0732">Signal</keyword>
<reference evidence="2" key="2">
    <citation type="submission" date="2021-04" db="EMBL/GenBank/DDBJ databases">
        <authorList>
            <person name="Gilroy R."/>
        </authorList>
    </citation>
    <scope>NUCLEOTIDE SEQUENCE</scope>
    <source>
        <strain evidence="2">Gambia16-930</strain>
    </source>
</reference>
<feature type="signal peptide" evidence="1">
    <location>
        <begin position="1"/>
        <end position="19"/>
    </location>
</feature>
<reference evidence="2" key="1">
    <citation type="journal article" date="2021" name="PeerJ">
        <title>Extensive microbial diversity within the chicken gut microbiome revealed by metagenomics and culture.</title>
        <authorList>
            <person name="Gilroy R."/>
            <person name="Ravi A."/>
            <person name="Getino M."/>
            <person name="Pursley I."/>
            <person name="Horton D.L."/>
            <person name="Alikhan N.F."/>
            <person name="Baker D."/>
            <person name="Gharbi K."/>
            <person name="Hall N."/>
            <person name="Watson M."/>
            <person name="Adriaenssens E.M."/>
            <person name="Foster-Nyarko E."/>
            <person name="Jarju S."/>
            <person name="Secka A."/>
            <person name="Antonio M."/>
            <person name="Oren A."/>
            <person name="Chaudhuri R.R."/>
            <person name="La Ragione R."/>
            <person name="Hildebrand F."/>
            <person name="Pallen M.J."/>
        </authorList>
    </citation>
    <scope>NUCLEOTIDE SEQUENCE</scope>
    <source>
        <strain evidence="2">Gambia16-930</strain>
    </source>
</reference>
<evidence type="ECO:0000313" key="3">
    <source>
        <dbReference type="Proteomes" id="UP000824267"/>
    </source>
</evidence>
<dbReference type="Proteomes" id="UP000824267">
    <property type="component" value="Unassembled WGS sequence"/>
</dbReference>
<gene>
    <name evidence="2" type="ORF">IAC47_04610</name>
</gene>
<feature type="chain" id="PRO_5039147249" evidence="1">
    <location>
        <begin position="20"/>
        <end position="119"/>
    </location>
</feature>
<comment type="caution">
    <text evidence="2">The sequence shown here is derived from an EMBL/GenBank/DDBJ whole genome shotgun (WGS) entry which is preliminary data.</text>
</comment>
<evidence type="ECO:0000313" key="2">
    <source>
        <dbReference type="EMBL" id="HIW87540.1"/>
    </source>
</evidence>
<accession>A0A9D1UID5</accession>
<evidence type="ECO:0000256" key="1">
    <source>
        <dbReference type="SAM" id="SignalP"/>
    </source>
</evidence>
<protein>
    <submittedName>
        <fullName evidence="2">Uncharacterized protein</fullName>
    </submittedName>
</protein>